<feature type="compositionally biased region" description="Polar residues" evidence="1">
    <location>
        <begin position="106"/>
        <end position="131"/>
    </location>
</feature>
<sequence>MTFLRHRAYLMALCVCLLLGAACSDDPDESPGELVDSGQDVGADTADVGVDADVAPQPDTGPDADPDPDTGPDADTGPDTDTGPDADTGTATGLRLEGTLVPNGGLSMSRSFTLSGRLSPGMPTQKSTSASFALELTPATGKTDDAN</sequence>
<name>A0A4Y6PT21_PERCE</name>
<evidence type="ECO:0000313" key="4">
    <source>
        <dbReference type="Proteomes" id="UP000315995"/>
    </source>
</evidence>
<dbReference type="AlphaFoldDB" id="A0A4Y6PT21"/>
<feature type="compositionally biased region" description="Acidic residues" evidence="1">
    <location>
        <begin position="62"/>
        <end position="84"/>
    </location>
</feature>
<feature type="compositionally biased region" description="Low complexity" evidence="1">
    <location>
        <begin position="40"/>
        <end position="61"/>
    </location>
</feature>
<gene>
    <name evidence="3" type="ORF">FIV42_10635</name>
</gene>
<proteinExistence type="predicted"/>
<dbReference type="EMBL" id="CP041186">
    <property type="protein sequence ID" value="QDG51177.1"/>
    <property type="molecule type" value="Genomic_DNA"/>
</dbReference>
<evidence type="ECO:0000313" key="3">
    <source>
        <dbReference type="EMBL" id="QDG51177.1"/>
    </source>
</evidence>
<keyword evidence="4" id="KW-1185">Reference proteome</keyword>
<feature type="region of interest" description="Disordered" evidence="1">
    <location>
        <begin position="26"/>
        <end position="147"/>
    </location>
</feature>
<feature type="signal peptide" evidence="2">
    <location>
        <begin position="1"/>
        <end position="24"/>
    </location>
</feature>
<dbReference type="Proteomes" id="UP000315995">
    <property type="component" value="Chromosome"/>
</dbReference>
<organism evidence="3 4">
    <name type="scientific">Persicimonas caeni</name>
    <dbReference type="NCBI Taxonomy" id="2292766"/>
    <lineage>
        <taxon>Bacteria</taxon>
        <taxon>Deltaproteobacteria</taxon>
        <taxon>Bradymonadales</taxon>
        <taxon>Bradymonadaceae</taxon>
        <taxon>Persicimonas</taxon>
    </lineage>
</organism>
<evidence type="ECO:0000256" key="1">
    <source>
        <dbReference type="SAM" id="MobiDB-lite"/>
    </source>
</evidence>
<dbReference type="PROSITE" id="PS51257">
    <property type="entry name" value="PROKAR_LIPOPROTEIN"/>
    <property type="match status" value="1"/>
</dbReference>
<reference evidence="3 4" key="1">
    <citation type="submission" date="2019-06" db="EMBL/GenBank/DDBJ databases">
        <title>Persicimonas caeni gen. nov., sp. nov., a predatory bacterium isolated from solar saltern.</title>
        <authorList>
            <person name="Wang S."/>
        </authorList>
    </citation>
    <scope>NUCLEOTIDE SEQUENCE [LARGE SCALE GENOMIC DNA]</scope>
    <source>
        <strain evidence="3 4">YN101</strain>
    </source>
</reference>
<feature type="chain" id="PRO_5030106391" description="Lipoprotein" evidence="2">
    <location>
        <begin position="25"/>
        <end position="147"/>
    </location>
</feature>
<protein>
    <recommendedName>
        <fullName evidence="5">Lipoprotein</fullName>
    </recommendedName>
</protein>
<accession>A0A4Y6PT21</accession>
<accession>A0A5B8Y5B7</accession>
<evidence type="ECO:0008006" key="5">
    <source>
        <dbReference type="Google" id="ProtNLM"/>
    </source>
</evidence>
<keyword evidence="2" id="KW-0732">Signal</keyword>
<evidence type="ECO:0000256" key="2">
    <source>
        <dbReference type="SAM" id="SignalP"/>
    </source>
</evidence>
<dbReference type="RefSeq" id="WP_141197662.1">
    <property type="nucleotide sequence ID" value="NZ_CP041186.1"/>
</dbReference>